<dbReference type="Gene3D" id="1.10.10.10">
    <property type="entry name" value="Winged helix-like DNA-binding domain superfamily/Winged helix DNA-binding domain"/>
    <property type="match status" value="1"/>
</dbReference>
<dbReference type="RefSeq" id="WP_135368299.1">
    <property type="nucleotide sequence ID" value="NZ_RKLX01000013.1"/>
</dbReference>
<evidence type="ECO:0000256" key="3">
    <source>
        <dbReference type="ARBA" id="ARBA00023163"/>
    </source>
</evidence>
<evidence type="ECO:0000313" key="6">
    <source>
        <dbReference type="Proteomes" id="UP000297348"/>
    </source>
</evidence>
<dbReference type="Pfam" id="PF01022">
    <property type="entry name" value="HTH_5"/>
    <property type="match status" value="1"/>
</dbReference>
<keyword evidence="2" id="KW-0238">DNA-binding</keyword>
<dbReference type="PROSITE" id="PS00846">
    <property type="entry name" value="HTH_ARSR_1"/>
    <property type="match status" value="1"/>
</dbReference>
<proteinExistence type="predicted"/>
<evidence type="ECO:0000256" key="1">
    <source>
        <dbReference type="ARBA" id="ARBA00023015"/>
    </source>
</evidence>
<dbReference type="OrthoDB" id="9798835at2"/>
<dbReference type="InterPro" id="IPR036390">
    <property type="entry name" value="WH_DNA-bd_sf"/>
</dbReference>
<keyword evidence="6" id="KW-1185">Reference proteome</keyword>
<evidence type="ECO:0000259" key="4">
    <source>
        <dbReference type="PROSITE" id="PS50987"/>
    </source>
</evidence>
<dbReference type="GO" id="GO:0003677">
    <property type="term" value="F:DNA binding"/>
    <property type="evidence" value="ECO:0007669"/>
    <property type="project" value="UniProtKB-KW"/>
</dbReference>
<dbReference type="InterPro" id="IPR036388">
    <property type="entry name" value="WH-like_DNA-bd_sf"/>
</dbReference>
<dbReference type="Proteomes" id="UP000297348">
    <property type="component" value="Unassembled WGS sequence"/>
</dbReference>
<comment type="caution">
    <text evidence="5">The sequence shown here is derived from an EMBL/GenBank/DDBJ whole genome shotgun (WGS) entry which is preliminary data.</text>
</comment>
<dbReference type="InterPro" id="IPR051081">
    <property type="entry name" value="HTH_MetalResp_TranReg"/>
</dbReference>
<dbReference type="NCBIfam" id="NF033788">
    <property type="entry name" value="HTH_metalloreg"/>
    <property type="match status" value="1"/>
</dbReference>
<dbReference type="PANTHER" id="PTHR33154">
    <property type="entry name" value="TRANSCRIPTIONAL REGULATOR, ARSR FAMILY"/>
    <property type="match status" value="1"/>
</dbReference>
<protein>
    <submittedName>
        <fullName evidence="5">ArsR family transcriptional regulator</fullName>
    </submittedName>
</protein>
<dbReference type="InterPro" id="IPR018334">
    <property type="entry name" value="ArsR_HTH"/>
</dbReference>
<reference evidence="5 6" key="1">
    <citation type="submission" date="2018-10" db="EMBL/GenBank/DDBJ databases">
        <title>Lactobacillus sp. R7 and Lactobacillus sp. R19 isolated from fermented mustard green product of Taiwan.</title>
        <authorList>
            <person name="Lin S.-T."/>
        </authorList>
    </citation>
    <scope>NUCLEOTIDE SEQUENCE [LARGE SCALE GENOMIC DNA]</scope>
    <source>
        <strain evidence="5 6">BCRC 81129</strain>
    </source>
</reference>
<dbReference type="InterPro" id="IPR011991">
    <property type="entry name" value="ArsR-like_HTH"/>
</dbReference>
<evidence type="ECO:0000256" key="2">
    <source>
        <dbReference type="ARBA" id="ARBA00023125"/>
    </source>
</evidence>
<dbReference type="SMART" id="SM00418">
    <property type="entry name" value="HTH_ARSR"/>
    <property type="match status" value="1"/>
</dbReference>
<name>A0A4Z0J8C6_9LACO</name>
<keyword evidence="3" id="KW-0804">Transcription</keyword>
<dbReference type="PRINTS" id="PR00778">
    <property type="entry name" value="HTHARSR"/>
</dbReference>
<sequence>MDYEGYAQTLKALANAKRLEIVDLLSCGTLCACDILAHFSFTQPTLSHHMKVLQDAGIVRAEKRGRWQYYTLVAAFTTEFPQFAQRLLQRDENCICHEKTQAGSDCEEVG</sequence>
<dbReference type="PROSITE" id="PS50987">
    <property type="entry name" value="HTH_ARSR_2"/>
    <property type="match status" value="1"/>
</dbReference>
<feature type="domain" description="HTH arsR-type" evidence="4">
    <location>
        <begin position="1"/>
        <end position="92"/>
    </location>
</feature>
<dbReference type="EMBL" id="RKLX01000013">
    <property type="protein sequence ID" value="TGD18378.1"/>
    <property type="molecule type" value="Genomic_DNA"/>
</dbReference>
<gene>
    <name evidence="5" type="ORF">EGT51_08690</name>
</gene>
<dbReference type="InterPro" id="IPR001845">
    <property type="entry name" value="HTH_ArsR_DNA-bd_dom"/>
</dbReference>
<evidence type="ECO:0000313" key="5">
    <source>
        <dbReference type="EMBL" id="TGD18378.1"/>
    </source>
</evidence>
<dbReference type="SUPFAM" id="SSF46785">
    <property type="entry name" value="Winged helix' DNA-binding domain"/>
    <property type="match status" value="1"/>
</dbReference>
<dbReference type="AlphaFoldDB" id="A0A4Z0J8C6"/>
<dbReference type="PANTHER" id="PTHR33154:SF18">
    <property type="entry name" value="ARSENICAL RESISTANCE OPERON REPRESSOR"/>
    <property type="match status" value="1"/>
</dbReference>
<accession>A0A4Z0J8C6</accession>
<keyword evidence="1" id="KW-0805">Transcription regulation</keyword>
<dbReference type="CDD" id="cd00090">
    <property type="entry name" value="HTH_ARSR"/>
    <property type="match status" value="1"/>
</dbReference>
<dbReference type="GO" id="GO:0003700">
    <property type="term" value="F:DNA-binding transcription factor activity"/>
    <property type="evidence" value="ECO:0007669"/>
    <property type="project" value="InterPro"/>
</dbReference>
<organism evidence="5 6">
    <name type="scientific">Levilactobacillus suantsaiihabitans</name>
    <dbReference type="NCBI Taxonomy" id="2487722"/>
    <lineage>
        <taxon>Bacteria</taxon>
        <taxon>Bacillati</taxon>
        <taxon>Bacillota</taxon>
        <taxon>Bacilli</taxon>
        <taxon>Lactobacillales</taxon>
        <taxon>Lactobacillaceae</taxon>
        <taxon>Levilactobacillus</taxon>
    </lineage>
</organism>